<protein>
    <submittedName>
        <fullName evidence="1">Uncharacterized protein</fullName>
    </submittedName>
</protein>
<evidence type="ECO:0000313" key="1">
    <source>
        <dbReference type="EMBL" id="EAS41893.1"/>
    </source>
</evidence>
<dbReference type="EMBL" id="AAPH01000028">
    <property type="protein sequence ID" value="EAS41893.1"/>
    <property type="molecule type" value="Genomic_DNA"/>
</dbReference>
<gene>
    <name evidence="1" type="ORF">P3TCK_00380</name>
</gene>
<proteinExistence type="predicted"/>
<dbReference type="AlphaFoldDB" id="Q1YZX8"/>
<sequence length="50" mass="5803">MVTPEIEISELMYGCLTGADFIIARSETFAFIQNQQNHRIFSSKCKIKEY</sequence>
<accession>Q1YZX8</accession>
<comment type="caution">
    <text evidence="1">The sequence shown here is derived from an EMBL/GenBank/DDBJ whole genome shotgun (WGS) entry which is preliminary data.</text>
</comment>
<name>Q1YZX8_9GAMM</name>
<organism evidence="1 2">
    <name type="scientific">Photobacterium profundum 3TCK</name>
    <dbReference type="NCBI Taxonomy" id="314280"/>
    <lineage>
        <taxon>Bacteria</taxon>
        <taxon>Pseudomonadati</taxon>
        <taxon>Pseudomonadota</taxon>
        <taxon>Gammaproteobacteria</taxon>
        <taxon>Vibrionales</taxon>
        <taxon>Vibrionaceae</taxon>
        <taxon>Photobacterium</taxon>
    </lineage>
</organism>
<reference evidence="1 2" key="1">
    <citation type="submission" date="2006-03" db="EMBL/GenBank/DDBJ databases">
        <authorList>
            <person name="Bartlett D.H."/>
            <person name="Valle G."/>
            <person name="Lauro F.M."/>
            <person name="Vezzi A."/>
            <person name="Simonato F."/>
            <person name="Eloe E."/>
            <person name="Vitulo N."/>
            <person name="Stratton T.K."/>
            <person name="D'angelo M."/>
            <person name="Ferriera S."/>
            <person name="Johnson J."/>
            <person name="Kravitz S."/>
            <person name="Beeson K."/>
            <person name="Sutton G."/>
            <person name="Rogers Y."/>
            <person name="Friedman R."/>
            <person name="Frazier M."/>
            <person name="Venter J.C."/>
        </authorList>
    </citation>
    <scope>NUCLEOTIDE SEQUENCE [LARGE SCALE GENOMIC DNA]</scope>
    <source>
        <strain evidence="1 2">3TCK</strain>
    </source>
</reference>
<evidence type="ECO:0000313" key="2">
    <source>
        <dbReference type="Proteomes" id="UP000003789"/>
    </source>
</evidence>
<dbReference type="Proteomes" id="UP000003789">
    <property type="component" value="Unassembled WGS sequence"/>
</dbReference>
<dbReference type="HOGENOM" id="CLU_3121006_0_0_6"/>